<feature type="repeat" description="Solcar" evidence="10">
    <location>
        <begin position="1"/>
        <end position="61"/>
    </location>
</feature>
<protein>
    <submittedName>
        <fullName evidence="12">Uncharacterized protein</fullName>
    </submittedName>
</protein>
<evidence type="ECO:0000313" key="12">
    <source>
        <dbReference type="EMBL" id="OTF78058.1"/>
    </source>
</evidence>
<keyword evidence="9 10" id="KW-0472">Membrane</keyword>
<dbReference type="AlphaFoldDB" id="A0A1Y3BDT4"/>
<evidence type="ECO:0000256" key="9">
    <source>
        <dbReference type="ARBA" id="ARBA00023136"/>
    </source>
</evidence>
<evidence type="ECO:0000313" key="13">
    <source>
        <dbReference type="Proteomes" id="UP000194236"/>
    </source>
</evidence>
<keyword evidence="7" id="KW-1133">Transmembrane helix</keyword>
<dbReference type="PROSITE" id="PS50920">
    <property type="entry name" value="SOLCAR"/>
    <property type="match status" value="1"/>
</dbReference>
<comment type="subcellular location">
    <subcellularLocation>
        <location evidence="1">Mitochondrion inner membrane</location>
        <topology evidence="1">Multi-pass membrane protein</topology>
    </subcellularLocation>
</comment>
<evidence type="ECO:0000256" key="4">
    <source>
        <dbReference type="ARBA" id="ARBA00022692"/>
    </source>
</evidence>
<keyword evidence="4 10" id="KW-0812">Transmembrane</keyword>
<dbReference type="Proteomes" id="UP000194236">
    <property type="component" value="Unassembled WGS sequence"/>
</dbReference>
<dbReference type="OrthoDB" id="6703404at2759"/>
<sequence>MTPFDVVSTRLYNQPVDPKTGAGQLYRGIPDCMIKIFRTEGILGFYKGFGASFLRLGPHTS</sequence>
<name>A0A1Y3BDT4_EURMA</name>
<evidence type="ECO:0000256" key="11">
    <source>
        <dbReference type="RuleBase" id="RU000488"/>
    </source>
</evidence>
<keyword evidence="8" id="KW-0496">Mitochondrion</keyword>
<dbReference type="Pfam" id="PF00153">
    <property type="entry name" value="Mito_carr"/>
    <property type="match status" value="1"/>
</dbReference>
<dbReference type="PANTHER" id="PTHR45928:SF1">
    <property type="entry name" value="RE38146P"/>
    <property type="match status" value="1"/>
</dbReference>
<comment type="similarity">
    <text evidence="2 11">Belongs to the mitochondrial carrier (TC 2.A.29) family.</text>
</comment>
<dbReference type="PANTHER" id="PTHR45928">
    <property type="entry name" value="RE38146P"/>
    <property type="match status" value="1"/>
</dbReference>
<evidence type="ECO:0000256" key="7">
    <source>
        <dbReference type="ARBA" id="ARBA00022989"/>
    </source>
</evidence>
<evidence type="ECO:0000256" key="6">
    <source>
        <dbReference type="ARBA" id="ARBA00022792"/>
    </source>
</evidence>
<gene>
    <name evidence="12" type="ORF">BLA29_014567</name>
</gene>
<dbReference type="EMBL" id="MUJZ01029710">
    <property type="protein sequence ID" value="OTF78058.1"/>
    <property type="molecule type" value="Genomic_DNA"/>
</dbReference>
<dbReference type="SUPFAM" id="SSF103506">
    <property type="entry name" value="Mitochondrial carrier"/>
    <property type="match status" value="1"/>
</dbReference>
<dbReference type="InterPro" id="IPR023395">
    <property type="entry name" value="MCP_dom_sf"/>
</dbReference>
<dbReference type="InterPro" id="IPR051508">
    <property type="entry name" value="Mito_Carrier_Antiporter"/>
</dbReference>
<accession>A0A1Y3BDT4</accession>
<dbReference type="InterPro" id="IPR018108">
    <property type="entry name" value="MCP_transmembrane"/>
</dbReference>
<reference evidence="12 13" key="1">
    <citation type="submission" date="2017-03" db="EMBL/GenBank/DDBJ databases">
        <title>Genome Survey of Euroglyphus maynei.</title>
        <authorList>
            <person name="Arlian L.G."/>
            <person name="Morgan M.S."/>
            <person name="Rider S.D."/>
        </authorList>
    </citation>
    <scope>NUCLEOTIDE SEQUENCE [LARGE SCALE GENOMIC DNA]</scope>
    <source>
        <strain evidence="12">Arlian Lab</strain>
        <tissue evidence="12">Whole body</tissue>
    </source>
</reference>
<comment type="caution">
    <text evidence="12">The sequence shown here is derived from an EMBL/GenBank/DDBJ whole genome shotgun (WGS) entry which is preliminary data.</text>
</comment>
<evidence type="ECO:0000256" key="1">
    <source>
        <dbReference type="ARBA" id="ARBA00004448"/>
    </source>
</evidence>
<dbReference type="GO" id="GO:0005743">
    <property type="term" value="C:mitochondrial inner membrane"/>
    <property type="evidence" value="ECO:0007669"/>
    <property type="project" value="UniProtKB-SubCell"/>
</dbReference>
<keyword evidence="6" id="KW-0999">Mitochondrion inner membrane</keyword>
<evidence type="ECO:0000256" key="8">
    <source>
        <dbReference type="ARBA" id="ARBA00023128"/>
    </source>
</evidence>
<organism evidence="12 13">
    <name type="scientific">Euroglyphus maynei</name>
    <name type="common">Mayne's house dust mite</name>
    <dbReference type="NCBI Taxonomy" id="6958"/>
    <lineage>
        <taxon>Eukaryota</taxon>
        <taxon>Metazoa</taxon>
        <taxon>Ecdysozoa</taxon>
        <taxon>Arthropoda</taxon>
        <taxon>Chelicerata</taxon>
        <taxon>Arachnida</taxon>
        <taxon>Acari</taxon>
        <taxon>Acariformes</taxon>
        <taxon>Sarcoptiformes</taxon>
        <taxon>Astigmata</taxon>
        <taxon>Psoroptidia</taxon>
        <taxon>Analgoidea</taxon>
        <taxon>Pyroglyphidae</taxon>
        <taxon>Pyroglyphinae</taxon>
        <taxon>Euroglyphus</taxon>
    </lineage>
</organism>
<evidence type="ECO:0000256" key="10">
    <source>
        <dbReference type="PROSITE-ProRule" id="PRU00282"/>
    </source>
</evidence>
<evidence type="ECO:0000256" key="2">
    <source>
        <dbReference type="ARBA" id="ARBA00006375"/>
    </source>
</evidence>
<evidence type="ECO:0000256" key="3">
    <source>
        <dbReference type="ARBA" id="ARBA00022448"/>
    </source>
</evidence>
<keyword evidence="5" id="KW-0677">Repeat</keyword>
<keyword evidence="3 11" id="KW-0813">Transport</keyword>
<evidence type="ECO:0000256" key="5">
    <source>
        <dbReference type="ARBA" id="ARBA00022737"/>
    </source>
</evidence>
<proteinExistence type="inferred from homology"/>
<dbReference type="Gene3D" id="1.50.40.10">
    <property type="entry name" value="Mitochondrial carrier domain"/>
    <property type="match status" value="1"/>
</dbReference>
<keyword evidence="13" id="KW-1185">Reference proteome</keyword>